<comment type="caution">
    <text evidence="3">The sequence shown here is derived from an EMBL/GenBank/DDBJ whole genome shotgun (WGS) entry which is preliminary data.</text>
</comment>
<sequence length="160" mass="18625">MTLRRKIFLVLTILWMITIFAFSSRPGELSSRDSGQIGMLIGKVFVPEFDQWSEEEQKNFAEEIDYPVRKTAHAMEYTVLGILTMGLFMDQKQLGKKRFLLAWLLASGYAVTDELHQLFVPERSCRIFDVMVDSAGALAGVLILLWIERLRYKRNIFRER</sequence>
<reference evidence="3" key="2">
    <citation type="submission" date="2021-04" db="EMBL/GenBank/DDBJ databases">
        <authorList>
            <person name="Gilroy R."/>
        </authorList>
    </citation>
    <scope>NUCLEOTIDE SEQUENCE</scope>
    <source>
        <strain evidence="3">CHK191-13928</strain>
    </source>
</reference>
<dbReference type="EMBL" id="DXEM01000001">
    <property type="protein sequence ID" value="HIX66530.1"/>
    <property type="molecule type" value="Genomic_DNA"/>
</dbReference>
<protein>
    <submittedName>
        <fullName evidence="3">VanZ family protein</fullName>
    </submittedName>
</protein>
<reference evidence="3" key="1">
    <citation type="journal article" date="2021" name="PeerJ">
        <title>Extensive microbial diversity within the chicken gut microbiome revealed by metagenomics and culture.</title>
        <authorList>
            <person name="Gilroy R."/>
            <person name="Ravi A."/>
            <person name="Getino M."/>
            <person name="Pursley I."/>
            <person name="Horton D.L."/>
            <person name="Alikhan N.F."/>
            <person name="Baker D."/>
            <person name="Gharbi K."/>
            <person name="Hall N."/>
            <person name="Watson M."/>
            <person name="Adriaenssens E.M."/>
            <person name="Foster-Nyarko E."/>
            <person name="Jarju S."/>
            <person name="Secka A."/>
            <person name="Antonio M."/>
            <person name="Oren A."/>
            <person name="Chaudhuri R.R."/>
            <person name="La Ragione R."/>
            <person name="Hildebrand F."/>
            <person name="Pallen M.J."/>
        </authorList>
    </citation>
    <scope>NUCLEOTIDE SEQUENCE</scope>
    <source>
        <strain evidence="3">CHK191-13928</strain>
    </source>
</reference>
<feature type="transmembrane region" description="Helical" evidence="1">
    <location>
        <begin position="126"/>
        <end position="147"/>
    </location>
</feature>
<proteinExistence type="predicted"/>
<evidence type="ECO:0000313" key="3">
    <source>
        <dbReference type="EMBL" id="HIX66530.1"/>
    </source>
</evidence>
<dbReference type="PIRSF" id="PIRSF019083">
    <property type="entry name" value="UCP019083_VanZ"/>
    <property type="match status" value="1"/>
</dbReference>
<evidence type="ECO:0000259" key="2">
    <source>
        <dbReference type="Pfam" id="PF04892"/>
    </source>
</evidence>
<keyword evidence="1" id="KW-0472">Membrane</keyword>
<dbReference type="InterPro" id="IPR016747">
    <property type="entry name" value="Phosphotransbutyrylase"/>
</dbReference>
<feature type="transmembrane region" description="Helical" evidence="1">
    <location>
        <begin position="7"/>
        <end position="24"/>
    </location>
</feature>
<dbReference type="Pfam" id="PF04892">
    <property type="entry name" value="VanZ"/>
    <property type="match status" value="1"/>
</dbReference>
<keyword evidence="1" id="KW-0812">Transmembrane</keyword>
<dbReference type="InterPro" id="IPR006976">
    <property type="entry name" value="VanZ-like"/>
</dbReference>
<evidence type="ECO:0000313" key="4">
    <source>
        <dbReference type="Proteomes" id="UP000886721"/>
    </source>
</evidence>
<feature type="domain" description="VanZ-like" evidence="2">
    <location>
        <begin position="8"/>
        <end position="146"/>
    </location>
</feature>
<organism evidence="3 4">
    <name type="scientific">Candidatus Anaerostipes excrementavium</name>
    <dbReference type="NCBI Taxonomy" id="2838463"/>
    <lineage>
        <taxon>Bacteria</taxon>
        <taxon>Bacillati</taxon>
        <taxon>Bacillota</taxon>
        <taxon>Clostridia</taxon>
        <taxon>Lachnospirales</taxon>
        <taxon>Lachnospiraceae</taxon>
        <taxon>Anaerostipes</taxon>
    </lineage>
</organism>
<gene>
    <name evidence="3" type="ORF">H9735_00215</name>
</gene>
<dbReference type="Proteomes" id="UP000886721">
    <property type="component" value="Unassembled WGS sequence"/>
</dbReference>
<keyword evidence="1" id="KW-1133">Transmembrane helix</keyword>
<accession>A0A9D1WUY0</accession>
<name>A0A9D1WUY0_9FIRM</name>
<dbReference type="AlphaFoldDB" id="A0A9D1WUY0"/>
<evidence type="ECO:0000256" key="1">
    <source>
        <dbReference type="SAM" id="Phobius"/>
    </source>
</evidence>
<dbReference type="NCBIfam" id="NF037970">
    <property type="entry name" value="vanZ_1"/>
    <property type="match status" value="1"/>
</dbReference>